<evidence type="ECO:0000256" key="5">
    <source>
        <dbReference type="ARBA" id="ARBA00023079"/>
    </source>
</evidence>
<dbReference type="GO" id="GO:0004061">
    <property type="term" value="F:arylformamidase activity"/>
    <property type="evidence" value="ECO:0007669"/>
    <property type="project" value="UniProtKB-EC"/>
</dbReference>
<evidence type="ECO:0000256" key="2">
    <source>
        <dbReference type="ARBA" id="ARBA00022723"/>
    </source>
</evidence>
<feature type="binding site" evidence="7">
    <location>
        <position position="60"/>
    </location>
    <ligand>
        <name>Zn(2+)</name>
        <dbReference type="ChEBI" id="CHEBI:29105"/>
        <label>1</label>
    </ligand>
</feature>
<comment type="cofactor">
    <cofactor evidence="7">
        <name>Zn(2+)</name>
        <dbReference type="ChEBI" id="CHEBI:29105"/>
    </cofactor>
    <text evidence="7">Binds 2 zinc ions per subunit.</text>
</comment>
<feature type="active site" description="Proton donor/acceptor" evidence="7">
    <location>
        <position position="66"/>
    </location>
</feature>
<evidence type="ECO:0000313" key="9">
    <source>
        <dbReference type="Proteomes" id="UP001596270"/>
    </source>
</evidence>
<reference evidence="9" key="1">
    <citation type="journal article" date="2019" name="Int. J. Syst. Evol. Microbiol.">
        <title>The Global Catalogue of Microorganisms (GCM) 10K type strain sequencing project: providing services to taxonomists for standard genome sequencing and annotation.</title>
        <authorList>
            <consortium name="The Broad Institute Genomics Platform"/>
            <consortium name="The Broad Institute Genome Sequencing Center for Infectious Disease"/>
            <person name="Wu L."/>
            <person name="Ma J."/>
        </authorList>
    </citation>
    <scope>NUCLEOTIDE SEQUENCE [LARGE SCALE GENOMIC DNA]</scope>
    <source>
        <strain evidence="9">CCUG 39402</strain>
    </source>
</reference>
<organism evidence="8 9">
    <name type="scientific">Polaromonas aquatica</name>
    <dbReference type="NCBI Taxonomy" id="332657"/>
    <lineage>
        <taxon>Bacteria</taxon>
        <taxon>Pseudomonadati</taxon>
        <taxon>Pseudomonadota</taxon>
        <taxon>Betaproteobacteria</taxon>
        <taxon>Burkholderiales</taxon>
        <taxon>Comamonadaceae</taxon>
        <taxon>Polaromonas</taxon>
    </lineage>
</organism>
<comment type="subunit">
    <text evidence="7">Homodimer.</text>
</comment>
<accession>A0ABW1U646</accession>
<comment type="catalytic activity">
    <reaction evidence="6 7">
        <text>N-formyl-L-kynurenine + H2O = L-kynurenine + formate + H(+)</text>
        <dbReference type="Rhea" id="RHEA:13009"/>
        <dbReference type="ChEBI" id="CHEBI:15377"/>
        <dbReference type="ChEBI" id="CHEBI:15378"/>
        <dbReference type="ChEBI" id="CHEBI:15740"/>
        <dbReference type="ChEBI" id="CHEBI:57959"/>
        <dbReference type="ChEBI" id="CHEBI:58629"/>
        <dbReference type="EC" id="3.5.1.9"/>
    </reaction>
</comment>
<dbReference type="Pfam" id="PF04199">
    <property type="entry name" value="Cyclase"/>
    <property type="match status" value="1"/>
</dbReference>
<dbReference type="HAMAP" id="MF_01969">
    <property type="entry name" value="KynB"/>
    <property type="match status" value="1"/>
</dbReference>
<dbReference type="NCBIfam" id="TIGR03035">
    <property type="entry name" value="trp_arylform"/>
    <property type="match status" value="1"/>
</dbReference>
<dbReference type="PANTHER" id="PTHR31118">
    <property type="entry name" value="CYCLASE-LIKE PROTEIN 2"/>
    <property type="match status" value="1"/>
</dbReference>
<dbReference type="RefSeq" id="WP_371440051.1">
    <property type="nucleotide sequence ID" value="NZ_JBHSRS010000084.1"/>
</dbReference>
<feature type="binding site" evidence="7">
    <location>
        <position position="62"/>
    </location>
    <ligand>
        <name>Zn(2+)</name>
        <dbReference type="ChEBI" id="CHEBI:29105"/>
        <label>1</label>
    </ligand>
</feature>
<dbReference type="InterPro" id="IPR037175">
    <property type="entry name" value="KFase_sf"/>
</dbReference>
<feature type="binding site" evidence="7">
    <location>
        <position position="166"/>
    </location>
    <ligand>
        <name>Zn(2+)</name>
        <dbReference type="ChEBI" id="CHEBI:29105"/>
        <label>2</label>
    </ligand>
</feature>
<keyword evidence="4 7" id="KW-0862">Zinc</keyword>
<feature type="binding site" evidence="7">
    <location>
        <position position="56"/>
    </location>
    <ligand>
        <name>Zn(2+)</name>
        <dbReference type="ChEBI" id="CHEBI:29105"/>
        <label>1</label>
    </ligand>
</feature>
<dbReference type="InterPro" id="IPR017484">
    <property type="entry name" value="Kynurenine_formamidase_bac"/>
</dbReference>
<evidence type="ECO:0000256" key="6">
    <source>
        <dbReference type="ARBA" id="ARBA00048496"/>
    </source>
</evidence>
<comment type="function">
    <text evidence="1 7">Catalyzes the hydrolysis of N-formyl-L-kynurenine to L-kynurenine, the second step in the kynurenine pathway of tryptophan degradation.</text>
</comment>
<feature type="binding site" evidence="7">
    <location>
        <position position="62"/>
    </location>
    <ligand>
        <name>Zn(2+)</name>
        <dbReference type="ChEBI" id="CHEBI:29105"/>
        <label>2</label>
    </ligand>
</feature>
<feature type="binding site" evidence="7">
    <location>
        <position position="178"/>
    </location>
    <ligand>
        <name>Zn(2+)</name>
        <dbReference type="ChEBI" id="CHEBI:29105"/>
        <label>1</label>
    </ligand>
</feature>
<dbReference type="Proteomes" id="UP001596270">
    <property type="component" value="Unassembled WGS sequence"/>
</dbReference>
<dbReference type="EC" id="3.5.1.9" evidence="7"/>
<keyword evidence="9" id="KW-1185">Reference proteome</keyword>
<keyword evidence="5 7" id="KW-0823">Tryptophan catabolism</keyword>
<evidence type="ECO:0000256" key="3">
    <source>
        <dbReference type="ARBA" id="ARBA00022801"/>
    </source>
</evidence>
<feature type="binding site" evidence="7">
    <location>
        <position position="26"/>
    </location>
    <ligand>
        <name>substrate</name>
    </ligand>
</feature>
<evidence type="ECO:0000256" key="1">
    <source>
        <dbReference type="ARBA" id="ARBA00002204"/>
    </source>
</evidence>
<evidence type="ECO:0000256" key="4">
    <source>
        <dbReference type="ARBA" id="ARBA00022833"/>
    </source>
</evidence>
<name>A0ABW1U646_9BURK</name>
<sequence length="215" mass="22930">MTARTPARPLKIWDISPPVDEQAAVFPGDTAYSQRLHFSLAPGCPVNVNSITLSPHTGAHADAPMHYADGGASSGELDLAPYLGPCRVIHCMDCGPLVLPEHIAHAFDGLPARVLLRTARTASQSWASFTAIAPETLALLATKKIALIGIDTPSVDPAASQDLPSHHQLLAHGLRVLENLVLDDVLEGDYELIALPLKLMRADASPVRAILRELP</sequence>
<dbReference type="SUPFAM" id="SSF102198">
    <property type="entry name" value="Putative cyclase"/>
    <property type="match status" value="1"/>
</dbReference>
<dbReference type="Gene3D" id="3.50.30.50">
    <property type="entry name" value="Putative cyclase"/>
    <property type="match status" value="1"/>
</dbReference>
<dbReference type="InterPro" id="IPR007325">
    <property type="entry name" value="KFase/CYL"/>
</dbReference>
<comment type="similarity">
    <text evidence="7">Belongs to the Cyclase 1 superfamily. KynB family.</text>
</comment>
<comment type="caution">
    <text evidence="8">The sequence shown here is derived from an EMBL/GenBank/DDBJ whole genome shotgun (WGS) entry which is preliminary data.</text>
</comment>
<feature type="binding site" evidence="7">
    <location>
        <position position="178"/>
    </location>
    <ligand>
        <name>Zn(2+)</name>
        <dbReference type="ChEBI" id="CHEBI:29105"/>
        <label>2</label>
    </ligand>
</feature>
<evidence type="ECO:0000313" key="8">
    <source>
        <dbReference type="EMBL" id="MFC6284387.1"/>
    </source>
</evidence>
<evidence type="ECO:0000256" key="7">
    <source>
        <dbReference type="HAMAP-Rule" id="MF_01969"/>
    </source>
</evidence>
<protein>
    <recommendedName>
        <fullName evidence="7">Kynurenine formamidase</fullName>
        <shortName evidence="7">KFA</shortName>
        <shortName evidence="7">KFase</shortName>
        <ecNumber evidence="7">3.5.1.9</ecNumber>
    </recommendedName>
    <alternativeName>
        <fullName evidence="7">Arylformamidase</fullName>
    </alternativeName>
    <alternativeName>
        <fullName evidence="7">N-formylkynurenine formamidase</fullName>
        <shortName evidence="7">FKF</shortName>
    </alternativeName>
</protein>
<comment type="pathway">
    <text evidence="7">Amino-acid degradation; L-tryptophan degradation via kynurenine pathway; L-kynurenine from L-tryptophan: step 2/2.</text>
</comment>
<keyword evidence="2 7" id="KW-0479">Metal-binding</keyword>
<keyword evidence="3 7" id="KW-0378">Hydrolase</keyword>
<gene>
    <name evidence="7 8" type="primary">kynB</name>
    <name evidence="8" type="ORF">ACFQND_24455</name>
</gene>
<dbReference type="PANTHER" id="PTHR31118:SF32">
    <property type="entry name" value="KYNURENINE FORMAMIDASE"/>
    <property type="match status" value="1"/>
</dbReference>
<dbReference type="EMBL" id="JBHSRS010000084">
    <property type="protein sequence ID" value="MFC6284387.1"/>
    <property type="molecule type" value="Genomic_DNA"/>
</dbReference>
<proteinExistence type="inferred from homology"/>